<evidence type="ECO:0000259" key="9">
    <source>
        <dbReference type="Pfam" id="PF01769"/>
    </source>
</evidence>
<dbReference type="PANTHER" id="PTHR41394">
    <property type="entry name" value="MAGNESIUM TRANSPORTER MGTE"/>
    <property type="match status" value="1"/>
</dbReference>
<evidence type="ECO:0000256" key="2">
    <source>
        <dbReference type="ARBA" id="ARBA00009749"/>
    </source>
</evidence>
<organism evidence="10">
    <name type="scientific">bioreactor metagenome</name>
    <dbReference type="NCBI Taxonomy" id="1076179"/>
    <lineage>
        <taxon>unclassified sequences</taxon>
        <taxon>metagenomes</taxon>
        <taxon>ecological metagenomes</taxon>
    </lineage>
</organism>
<comment type="subcellular location">
    <subcellularLocation>
        <location evidence="1">Membrane</location>
        <topology evidence="1">Multi-pass membrane protein</topology>
    </subcellularLocation>
</comment>
<feature type="domain" description="SLC41A/MgtE integral membrane" evidence="9">
    <location>
        <begin position="28"/>
        <end position="151"/>
    </location>
</feature>
<comment type="caution">
    <text evidence="10">The sequence shown here is derived from an EMBL/GenBank/DDBJ whole genome shotgun (WGS) entry which is preliminary data.</text>
</comment>
<dbReference type="InterPro" id="IPR036739">
    <property type="entry name" value="SLC41_membr_dom_sf"/>
</dbReference>
<evidence type="ECO:0000256" key="1">
    <source>
        <dbReference type="ARBA" id="ARBA00004141"/>
    </source>
</evidence>
<dbReference type="AlphaFoldDB" id="A0A645HT21"/>
<evidence type="ECO:0000256" key="5">
    <source>
        <dbReference type="ARBA" id="ARBA00022842"/>
    </source>
</evidence>
<feature type="transmembrane region" description="Helical" evidence="8">
    <location>
        <begin position="68"/>
        <end position="90"/>
    </location>
</feature>
<accession>A0A645HT21</accession>
<keyword evidence="4 8" id="KW-0812">Transmembrane</keyword>
<dbReference type="InterPro" id="IPR006667">
    <property type="entry name" value="SLC41_membr_dom"/>
</dbReference>
<evidence type="ECO:0000256" key="8">
    <source>
        <dbReference type="SAM" id="Phobius"/>
    </source>
</evidence>
<dbReference type="GO" id="GO:0008324">
    <property type="term" value="F:monoatomic cation transmembrane transporter activity"/>
    <property type="evidence" value="ECO:0007669"/>
    <property type="project" value="InterPro"/>
</dbReference>
<dbReference type="SUPFAM" id="SSF161093">
    <property type="entry name" value="MgtE membrane domain-like"/>
    <property type="match status" value="1"/>
</dbReference>
<keyword evidence="6 8" id="KW-1133">Transmembrane helix</keyword>
<dbReference type="Pfam" id="PF01769">
    <property type="entry name" value="MgtE"/>
    <property type="match status" value="1"/>
</dbReference>
<proteinExistence type="inferred from homology"/>
<feature type="transmembrane region" description="Helical" evidence="8">
    <location>
        <begin position="130"/>
        <end position="152"/>
    </location>
</feature>
<name>A0A645HT21_9ZZZZ</name>
<reference evidence="10" key="1">
    <citation type="submission" date="2019-08" db="EMBL/GenBank/DDBJ databases">
        <authorList>
            <person name="Kucharzyk K."/>
            <person name="Murdoch R.W."/>
            <person name="Higgins S."/>
            <person name="Loffler F."/>
        </authorList>
    </citation>
    <scope>NUCLEOTIDE SEQUENCE</scope>
</reference>
<evidence type="ECO:0000256" key="4">
    <source>
        <dbReference type="ARBA" id="ARBA00022692"/>
    </source>
</evidence>
<sequence>MISGTLSSAIILRYNTILSSLTMIASFIPILMNTGGNAGSQTSTLIIRGMALGEISTKDIFKVIWKEIRIGVIAGAALSAVNFLRLALFGDTDIKVNFAVSLSLFFTVVISKAIGAMLPIIAKKMRFDPAVMAAPIITTIVDAVSLMIFFNFTNFFVFK</sequence>
<feature type="transmembrane region" description="Helical" evidence="8">
    <location>
        <begin position="96"/>
        <end position="118"/>
    </location>
</feature>
<feature type="transmembrane region" description="Helical" evidence="8">
    <location>
        <begin position="12"/>
        <end position="32"/>
    </location>
</feature>
<gene>
    <name evidence="10" type="ORF">SDC9_189747</name>
</gene>
<dbReference type="EMBL" id="VSSQ01099766">
    <property type="protein sequence ID" value="MPN42191.1"/>
    <property type="molecule type" value="Genomic_DNA"/>
</dbReference>
<dbReference type="PANTHER" id="PTHR41394:SF5">
    <property type="entry name" value="SLC41A_MGTE INTEGRAL MEMBRANE DOMAIN-CONTAINING PROTEIN"/>
    <property type="match status" value="1"/>
</dbReference>
<evidence type="ECO:0000256" key="3">
    <source>
        <dbReference type="ARBA" id="ARBA00022448"/>
    </source>
</evidence>
<comment type="similarity">
    <text evidence="2">Belongs to the SLC41A transporter family.</text>
</comment>
<keyword evidence="5" id="KW-0460">Magnesium</keyword>
<keyword evidence="3" id="KW-0813">Transport</keyword>
<evidence type="ECO:0000256" key="7">
    <source>
        <dbReference type="ARBA" id="ARBA00023136"/>
    </source>
</evidence>
<dbReference type="Gene3D" id="1.10.357.20">
    <property type="entry name" value="SLC41 divalent cation transporters, integral membrane domain"/>
    <property type="match status" value="1"/>
</dbReference>
<dbReference type="GO" id="GO:0016020">
    <property type="term" value="C:membrane"/>
    <property type="evidence" value="ECO:0007669"/>
    <property type="project" value="UniProtKB-SubCell"/>
</dbReference>
<keyword evidence="7 8" id="KW-0472">Membrane</keyword>
<evidence type="ECO:0000256" key="6">
    <source>
        <dbReference type="ARBA" id="ARBA00022989"/>
    </source>
</evidence>
<evidence type="ECO:0000313" key="10">
    <source>
        <dbReference type="EMBL" id="MPN42191.1"/>
    </source>
</evidence>
<protein>
    <submittedName>
        <fullName evidence="10">Magnesium transporter MgtE</fullName>
    </submittedName>
</protein>